<evidence type="ECO:0000313" key="4">
    <source>
        <dbReference type="Proteomes" id="UP000268059"/>
    </source>
</evidence>
<dbReference type="GO" id="GO:0003677">
    <property type="term" value="F:DNA binding"/>
    <property type="evidence" value="ECO:0007669"/>
    <property type="project" value="InterPro"/>
</dbReference>
<dbReference type="EMBL" id="AP019309">
    <property type="protein sequence ID" value="BBH25316.1"/>
    <property type="molecule type" value="Genomic_DNA"/>
</dbReference>
<name>A0A3G9J3H9_9FIRM</name>
<evidence type="ECO:0000256" key="1">
    <source>
        <dbReference type="ARBA" id="ARBA00023172"/>
    </source>
</evidence>
<dbReference type="OrthoDB" id="9785687at2"/>
<dbReference type="PROSITE" id="PS51898">
    <property type="entry name" value="TYR_RECOMBINASE"/>
    <property type="match status" value="1"/>
</dbReference>
<dbReference type="Gene3D" id="1.10.443.10">
    <property type="entry name" value="Intergrase catalytic core"/>
    <property type="match status" value="1"/>
</dbReference>
<dbReference type="InterPro" id="IPR013762">
    <property type="entry name" value="Integrase-like_cat_sf"/>
</dbReference>
<dbReference type="Proteomes" id="UP000268059">
    <property type="component" value="Chromosome"/>
</dbReference>
<protein>
    <recommendedName>
        <fullName evidence="2">Tyr recombinase domain-containing protein</fullName>
    </recommendedName>
</protein>
<organism evidence="3 4">
    <name type="scientific">Intestinibaculum porci</name>
    <dbReference type="NCBI Taxonomy" id="2487118"/>
    <lineage>
        <taxon>Bacteria</taxon>
        <taxon>Bacillati</taxon>
        <taxon>Bacillota</taxon>
        <taxon>Erysipelotrichia</taxon>
        <taxon>Erysipelotrichales</taxon>
        <taxon>Erysipelotrichaceae</taxon>
        <taxon>Intestinibaculum</taxon>
    </lineage>
</organism>
<dbReference type="RefSeq" id="WP_157982944.1">
    <property type="nucleotide sequence ID" value="NZ_AP019309.1"/>
</dbReference>
<proteinExistence type="predicted"/>
<dbReference type="GO" id="GO:0006310">
    <property type="term" value="P:DNA recombination"/>
    <property type="evidence" value="ECO:0007669"/>
    <property type="project" value="UniProtKB-KW"/>
</dbReference>
<keyword evidence="4" id="KW-1185">Reference proteome</keyword>
<dbReference type="PANTHER" id="PTHR30349:SF81">
    <property type="entry name" value="TYROSINE RECOMBINASE XERC"/>
    <property type="match status" value="1"/>
</dbReference>
<dbReference type="AlphaFoldDB" id="A0A3G9J3H9"/>
<dbReference type="SUPFAM" id="SSF56349">
    <property type="entry name" value="DNA breaking-rejoining enzymes"/>
    <property type="match status" value="1"/>
</dbReference>
<dbReference type="Pfam" id="PF00589">
    <property type="entry name" value="Phage_integrase"/>
    <property type="match status" value="1"/>
</dbReference>
<dbReference type="InterPro" id="IPR011010">
    <property type="entry name" value="DNA_brk_join_enz"/>
</dbReference>
<dbReference type="GO" id="GO:0015074">
    <property type="term" value="P:DNA integration"/>
    <property type="evidence" value="ECO:0007669"/>
    <property type="project" value="InterPro"/>
</dbReference>
<accession>A0A3G9J3H9</accession>
<dbReference type="PANTHER" id="PTHR30349">
    <property type="entry name" value="PHAGE INTEGRASE-RELATED"/>
    <property type="match status" value="1"/>
</dbReference>
<dbReference type="KEGG" id="ebm:SG0102_02500"/>
<gene>
    <name evidence="3" type="ORF">SG0102_02500</name>
</gene>
<feature type="domain" description="Tyr recombinase" evidence="2">
    <location>
        <begin position="212"/>
        <end position="399"/>
    </location>
</feature>
<evidence type="ECO:0000313" key="3">
    <source>
        <dbReference type="EMBL" id="BBH25316.1"/>
    </source>
</evidence>
<dbReference type="InterPro" id="IPR002104">
    <property type="entry name" value="Integrase_catalytic"/>
</dbReference>
<sequence length="416" mass="48561">MEDHLRLLFDKLFECLNGYYKLDDYSIFRINELLVNLMDFSKDSMNIGLSVNDLLISFRDKVIPEMHISEAFMFYKKRIINILIKIESGENTKIWKYERHLKRYPLSEYYENLLAEYSSVLYGLTDSSKYCYLTNVRRFISVLEKKEINTVSLLNKKDVYQTLYEMMTSEHGLDKSTFKCIRKFIEFLISSEKAPQLEGILLDSRASSPVIYNKKNFTQEQLMEIIQCIDKNTSIGKRDYAIMMIALNTLLRSVDIASLTLEYFYPDKKEIMLKCSKNGKIQRFELSSKTVDAVIDYIENGRPETEDRHLFIRSRRPYIAISRKGTIQSIFLKLRNMTSIDHELKDGLTFHGIRRSVASLMVGNNEDIYLVAEILGHNEISATKLYTQLDASLLKECSLSFEGIEIRKGIYSNEPE</sequence>
<dbReference type="InterPro" id="IPR050090">
    <property type="entry name" value="Tyrosine_recombinase_XerCD"/>
</dbReference>
<evidence type="ECO:0000259" key="2">
    <source>
        <dbReference type="PROSITE" id="PS51898"/>
    </source>
</evidence>
<dbReference type="InParanoid" id="A0A3G9J3H9"/>
<keyword evidence="1" id="KW-0233">DNA recombination</keyword>
<reference evidence="3 4" key="1">
    <citation type="submission" date="2018-11" db="EMBL/GenBank/DDBJ databases">
        <title>Novel Erysipelotrichaceae bacterium isolated from small intestine of a swine.</title>
        <authorList>
            <person name="Kim J.S."/>
            <person name="Choe H."/>
            <person name="Lee Y.R."/>
            <person name="Kim K.M."/>
            <person name="Park D.S."/>
        </authorList>
    </citation>
    <scope>NUCLEOTIDE SEQUENCE [LARGE SCALE GENOMIC DNA]</scope>
    <source>
        <strain evidence="3 4">SG0102</strain>
    </source>
</reference>